<dbReference type="InterPro" id="IPR018764">
    <property type="entry name" value="RskA_C"/>
</dbReference>
<feature type="transmembrane region" description="Helical" evidence="1">
    <location>
        <begin position="96"/>
        <end position="120"/>
    </location>
</feature>
<gene>
    <name evidence="3" type="ORF">AGR7A_Cc200205</name>
</gene>
<dbReference type="EMBL" id="FCNP01000013">
    <property type="protein sequence ID" value="CVI55369.1"/>
    <property type="molecule type" value="Genomic_DNA"/>
</dbReference>
<evidence type="ECO:0000259" key="2">
    <source>
        <dbReference type="Pfam" id="PF10099"/>
    </source>
</evidence>
<sequence>MTAGEHSRGDTPQDEVLAAEYVLGLLSLEKRRMVEKRMTEDADFQRLVERWQIDTETFNDAYGEVPPDASIFSRIEKRLFAGRPDDAAGSLWQSLVFWRSLALASSLAAVVAIVFASGLFPPDGGRGAPLIANLTAPGNVIDLVASYDASSGRLKITPVAADSGERRSLELWLVPPSGNPKSLGIIDAAVDAEIVIPSGIRATLGEGSVFAVSLEPAGGSPTGLPTGPIVASGTARRL</sequence>
<dbReference type="GO" id="GO:0005886">
    <property type="term" value="C:plasma membrane"/>
    <property type="evidence" value="ECO:0007669"/>
    <property type="project" value="InterPro"/>
</dbReference>
<comment type="caution">
    <text evidence="3">The sequence shown here is derived from an EMBL/GenBank/DDBJ whole genome shotgun (WGS) entry which is preliminary data.</text>
</comment>
<evidence type="ECO:0000313" key="3">
    <source>
        <dbReference type="EMBL" id="CVI55369.1"/>
    </source>
</evidence>
<feature type="domain" description="Anti-sigma K factor RskA C-terminal" evidence="2">
    <location>
        <begin position="105"/>
        <end position="229"/>
    </location>
</feature>
<dbReference type="PANTHER" id="PTHR37461">
    <property type="entry name" value="ANTI-SIGMA-K FACTOR RSKA"/>
    <property type="match status" value="1"/>
</dbReference>
<dbReference type="Proteomes" id="UP000192140">
    <property type="component" value="Unassembled WGS sequence"/>
</dbReference>
<organism evidence="3 4">
    <name type="scientific">Agrobacterium deltaense NCPPB 1641</name>
    <dbReference type="NCBI Taxonomy" id="1183425"/>
    <lineage>
        <taxon>Bacteria</taxon>
        <taxon>Pseudomonadati</taxon>
        <taxon>Pseudomonadota</taxon>
        <taxon>Alphaproteobacteria</taxon>
        <taxon>Hyphomicrobiales</taxon>
        <taxon>Rhizobiaceae</taxon>
        <taxon>Rhizobium/Agrobacterium group</taxon>
        <taxon>Agrobacterium</taxon>
    </lineage>
</organism>
<keyword evidence="1" id="KW-0812">Transmembrane</keyword>
<accession>A0A1S7TLA0</accession>
<dbReference type="GO" id="GO:0016989">
    <property type="term" value="F:sigma factor antagonist activity"/>
    <property type="evidence" value="ECO:0007669"/>
    <property type="project" value="TreeGrafter"/>
</dbReference>
<dbReference type="InterPro" id="IPR051474">
    <property type="entry name" value="Anti-sigma-K/W_factor"/>
</dbReference>
<name>A0A1S7TLA0_9HYPH</name>
<dbReference type="Pfam" id="PF10099">
    <property type="entry name" value="RskA_C"/>
    <property type="match status" value="1"/>
</dbReference>
<dbReference type="PANTHER" id="PTHR37461:SF1">
    <property type="entry name" value="ANTI-SIGMA-K FACTOR RSKA"/>
    <property type="match status" value="1"/>
</dbReference>
<evidence type="ECO:0000313" key="4">
    <source>
        <dbReference type="Proteomes" id="UP000192140"/>
    </source>
</evidence>
<reference evidence="3" key="1">
    <citation type="submission" date="2016-01" db="EMBL/GenBank/DDBJ databases">
        <authorList>
            <person name="Regsiter A."/>
            <person name="william w."/>
        </authorList>
    </citation>
    <scope>NUCLEOTIDE SEQUENCE</scope>
    <source>
        <strain evidence="3">NCPPB 1641</strain>
    </source>
</reference>
<keyword evidence="1" id="KW-1133">Transmembrane helix</keyword>
<keyword evidence="1" id="KW-0472">Membrane</keyword>
<evidence type="ECO:0000256" key="1">
    <source>
        <dbReference type="SAM" id="Phobius"/>
    </source>
</evidence>
<proteinExistence type="predicted"/>
<dbReference type="GO" id="GO:0006417">
    <property type="term" value="P:regulation of translation"/>
    <property type="evidence" value="ECO:0007669"/>
    <property type="project" value="TreeGrafter"/>
</dbReference>
<protein>
    <recommendedName>
        <fullName evidence="2">Anti-sigma K factor RskA C-terminal domain-containing protein</fullName>
    </recommendedName>
</protein>
<dbReference type="RefSeq" id="WP_080852093.1">
    <property type="nucleotide sequence ID" value="NZ_LT009775.1"/>
</dbReference>
<keyword evidence="4" id="KW-1185">Reference proteome</keyword>
<dbReference type="AlphaFoldDB" id="A0A1S7TLA0"/>